<dbReference type="InterPro" id="IPR057234">
    <property type="entry name" value="DUF7912"/>
</dbReference>
<keyword evidence="7 10" id="KW-0067">ATP-binding</keyword>
<dbReference type="PANTHER" id="PTHR48012:SF18">
    <property type="entry name" value="HAPPYHOUR, ISOFORM A"/>
    <property type="match status" value="1"/>
</dbReference>
<comment type="catalytic activity">
    <reaction evidence="9">
        <text>L-seryl-[protein] + ATP = O-phospho-L-seryl-[protein] + ADP + H(+)</text>
        <dbReference type="Rhea" id="RHEA:17989"/>
        <dbReference type="Rhea" id="RHEA-COMP:9863"/>
        <dbReference type="Rhea" id="RHEA-COMP:11604"/>
        <dbReference type="ChEBI" id="CHEBI:15378"/>
        <dbReference type="ChEBI" id="CHEBI:29999"/>
        <dbReference type="ChEBI" id="CHEBI:30616"/>
        <dbReference type="ChEBI" id="CHEBI:83421"/>
        <dbReference type="ChEBI" id="CHEBI:456216"/>
        <dbReference type="EC" id="2.7.11.1"/>
    </reaction>
</comment>
<proteinExistence type="inferred from homology"/>
<evidence type="ECO:0000313" key="13">
    <source>
        <dbReference type="EMBL" id="KAG6574039.1"/>
    </source>
</evidence>
<keyword evidence="5 10" id="KW-0547">Nucleotide-binding</keyword>
<dbReference type="PANTHER" id="PTHR48012">
    <property type="entry name" value="STERILE20-LIKE KINASE, ISOFORM B-RELATED"/>
    <property type="match status" value="1"/>
</dbReference>
<dbReference type="GO" id="GO:0005737">
    <property type="term" value="C:cytoplasm"/>
    <property type="evidence" value="ECO:0007669"/>
    <property type="project" value="TreeGrafter"/>
</dbReference>
<dbReference type="InterPro" id="IPR050629">
    <property type="entry name" value="STE20/SPS1-PAK"/>
</dbReference>
<keyword evidence="6 13" id="KW-0418">Kinase</keyword>
<evidence type="ECO:0000256" key="10">
    <source>
        <dbReference type="PROSITE-ProRule" id="PRU10141"/>
    </source>
</evidence>
<comment type="similarity">
    <text evidence="1">Belongs to the protein kinase superfamily. STE Ser/Thr protein kinase family. STE20 subfamily.</text>
</comment>
<feature type="non-terminal residue" evidence="13">
    <location>
        <position position="1"/>
    </location>
</feature>
<feature type="compositionally biased region" description="Acidic residues" evidence="11">
    <location>
        <begin position="1044"/>
        <end position="1062"/>
    </location>
</feature>
<evidence type="ECO:0000313" key="14">
    <source>
        <dbReference type="Proteomes" id="UP000685013"/>
    </source>
</evidence>
<sequence>MWQPIGGLRQRALGGSPFRVDDVLTSSRALAPSASLQNFCKSVKRRTQKNQLQVSDIRLQLWPSSFHSLDHFPMDPPPSYRSRRLTNKPQLYSTVVIHSNSDSDADNKPSDRRLQRRRRPPSEGQDLYATMVYKDVDKGHEDEDDDDSSLPPLLKRLPKDFGGGAPIDYNDDEDFGFDHDTEDFGTVIVKTGRSRPLNRSFSSSVSAKPRSSALPSVNFQTGSSGTRSGGRDGSEEGDVSEEDDGDGYSTFVVKPSARSRNRESVSDTILRRSVASRSDTRDGGGGLEGSTLGRAVASMQGMGDLGFGKQRKGTGSPKSEEGGGRMRSKVSTSSIPESITREDPNTKYELLNELGKGSYGAVYKARDIKTSELVAIKVISLCEGEEGYEEIRGEIEMLQQCSHPNVVRYLGSYQGEEYLWIVMEYCGGGSVADLMNVTEEALEEYQIAYICREALKGLTYLHSIFKVHRDIKGGNILLTEQGDVKLGDFGVAAQLTRTMSKRNTFIGTPHWMAPEVIQESRYDGKVDVWALGVSAIEMAEGLPPRSAVHPMRVLFMISIEPAPMLEDKEKWSLLFHDFVAKCLTKDPRSRPAASEMLKHKFIEKCRCGASAMLPKIEKARKIRTLLMAQQARSVPPDASGDGTIVAAKLNQNYGDTVPSKPQNVGLQVANEMSWRKQEQSGVEAEGTFGTMIVHDGDENDKVASRLDTGNAVAPTGPSSNESQSVGVAGVKIVDSSVVDRTGGIASNNLDGKLDPAIPASSPSFLGIHELSTLENESVSRKSFALQDKLWSIYAAGNTVPIPFLRATDISPIALLSDNVLGGMQQDNRGTVAVETLQELFTGDGQSKKGRRGQNEMPLPSSVYQRLTSSPTLLNLAQALAYHRMCYEDMPLQELQATQEQQTIQNLCDTLRTILRLRIVPQPLKPAKAEPFIAAASNSKLPSINRRGKTMSGSRIARTLLHRARRPAAFSSFSSAGRPSSIVFGADARSSQSSCSSSSGHVHFRREHAFAFSPSPTVRLFNTNCSKEFEDEVKEHNPLQYGRDEGEETTDGWEEDDDLEPELGDGGGGGGVVLQGVPWGERVLALAHEVLLQFGDDIILYSFKTTLRGYIYVRLDKLSNEYGCPSLEELESYSQEYKKRLDETGALGNIPDDLALEVSSPGAERLLKVPDDLFRFKAMPMRVCYIEDGESRGTENDGVFMMDHVDLESESCVWKLANVKENRDPLSKGRPLTRKQKDWRLKLPFGNHKKQEHYVFIGYSPFGIDIFVKDLIYWVSRLFSTRTKLLIMKCRAKCGCSFEWDSCLTPRSSLFTQMPPNHFPLLPFSSSHGTSELLG</sequence>
<feature type="region of interest" description="Disordered" evidence="11">
    <location>
        <begin position="1038"/>
        <end position="1066"/>
    </location>
</feature>
<feature type="binding site" evidence="10">
    <location>
        <position position="377"/>
    </location>
    <ligand>
        <name>ATP</name>
        <dbReference type="ChEBI" id="CHEBI:30616"/>
    </ligand>
</feature>
<dbReference type="EC" id="2.7.11.1" evidence="2"/>
<dbReference type="GO" id="GO:0005524">
    <property type="term" value="F:ATP binding"/>
    <property type="evidence" value="ECO:0007669"/>
    <property type="project" value="UniProtKB-UniRule"/>
</dbReference>
<comment type="catalytic activity">
    <reaction evidence="8">
        <text>L-threonyl-[protein] + ATP = O-phospho-L-threonyl-[protein] + ADP + H(+)</text>
        <dbReference type="Rhea" id="RHEA:46608"/>
        <dbReference type="Rhea" id="RHEA-COMP:11060"/>
        <dbReference type="Rhea" id="RHEA-COMP:11605"/>
        <dbReference type="ChEBI" id="CHEBI:15378"/>
        <dbReference type="ChEBI" id="CHEBI:30013"/>
        <dbReference type="ChEBI" id="CHEBI:30616"/>
        <dbReference type="ChEBI" id="CHEBI:61977"/>
        <dbReference type="ChEBI" id="CHEBI:456216"/>
        <dbReference type="EC" id="2.7.11.1"/>
    </reaction>
</comment>
<organism evidence="13 14">
    <name type="scientific">Cucurbita argyrosperma subsp. sororia</name>
    <dbReference type="NCBI Taxonomy" id="37648"/>
    <lineage>
        <taxon>Eukaryota</taxon>
        <taxon>Viridiplantae</taxon>
        <taxon>Streptophyta</taxon>
        <taxon>Embryophyta</taxon>
        <taxon>Tracheophyta</taxon>
        <taxon>Spermatophyta</taxon>
        <taxon>Magnoliopsida</taxon>
        <taxon>eudicotyledons</taxon>
        <taxon>Gunneridae</taxon>
        <taxon>Pentapetalae</taxon>
        <taxon>rosids</taxon>
        <taxon>fabids</taxon>
        <taxon>Cucurbitales</taxon>
        <taxon>Cucurbitaceae</taxon>
        <taxon>Cucurbiteae</taxon>
        <taxon>Cucurbita</taxon>
    </lineage>
</organism>
<evidence type="ECO:0000256" key="6">
    <source>
        <dbReference type="ARBA" id="ARBA00022777"/>
    </source>
</evidence>
<comment type="caution">
    <text evidence="13">The sequence shown here is derived from an EMBL/GenBank/DDBJ whole genome shotgun (WGS) entry which is preliminary data.</text>
</comment>
<dbReference type="SMART" id="SM00220">
    <property type="entry name" value="S_TKc"/>
    <property type="match status" value="1"/>
</dbReference>
<dbReference type="FunFam" id="3.30.200.20:FF:000042">
    <property type="entry name" value="Aurora kinase A"/>
    <property type="match status" value="1"/>
</dbReference>
<evidence type="ECO:0000256" key="8">
    <source>
        <dbReference type="ARBA" id="ARBA00047899"/>
    </source>
</evidence>
<reference evidence="13 14" key="1">
    <citation type="journal article" date="2021" name="Hortic Res">
        <title>The domestication of Cucurbita argyrosperma as revealed by the genome of its wild relative.</title>
        <authorList>
            <person name="Barrera-Redondo J."/>
            <person name="Sanchez-de la Vega G."/>
            <person name="Aguirre-Liguori J.A."/>
            <person name="Castellanos-Morales G."/>
            <person name="Gutierrez-Guerrero Y.T."/>
            <person name="Aguirre-Dugua X."/>
            <person name="Aguirre-Planter E."/>
            <person name="Tenaillon M.I."/>
            <person name="Lira-Saade R."/>
            <person name="Eguiarte L.E."/>
        </authorList>
    </citation>
    <scope>NUCLEOTIDE SEQUENCE [LARGE SCALE GENOMIC DNA]</scope>
    <source>
        <strain evidence="13">JBR-2021</strain>
    </source>
</reference>
<dbReference type="PROSITE" id="PS50011">
    <property type="entry name" value="PROTEIN_KINASE_DOM"/>
    <property type="match status" value="1"/>
</dbReference>
<evidence type="ECO:0000256" key="1">
    <source>
        <dbReference type="ARBA" id="ARBA00008874"/>
    </source>
</evidence>
<keyword evidence="14" id="KW-1185">Reference proteome</keyword>
<feature type="region of interest" description="Disordered" evidence="11">
    <location>
        <begin position="138"/>
        <end position="174"/>
    </location>
</feature>
<dbReference type="Proteomes" id="UP000685013">
    <property type="component" value="Chromosome 18"/>
</dbReference>
<dbReference type="CDD" id="cd06613">
    <property type="entry name" value="STKc_MAP4K3_like"/>
    <property type="match status" value="1"/>
</dbReference>
<accession>A0AAV6M1X9</accession>
<dbReference type="Pfam" id="PF25498">
    <property type="entry name" value="DUF7912"/>
    <property type="match status" value="1"/>
</dbReference>
<keyword evidence="3" id="KW-0723">Serine/threonine-protein kinase</keyword>
<keyword evidence="4" id="KW-0808">Transferase</keyword>
<dbReference type="InterPro" id="IPR000719">
    <property type="entry name" value="Prot_kinase_dom"/>
</dbReference>
<name>A0AAV6M1X9_9ROSI</name>
<feature type="compositionally biased region" description="Low complexity" evidence="11">
    <location>
        <begin position="200"/>
        <end position="212"/>
    </location>
</feature>
<dbReference type="Pfam" id="PF00069">
    <property type="entry name" value="Pkinase"/>
    <property type="match status" value="1"/>
</dbReference>
<feature type="domain" description="Protein kinase" evidence="12">
    <location>
        <begin position="348"/>
        <end position="602"/>
    </location>
</feature>
<evidence type="ECO:0000256" key="3">
    <source>
        <dbReference type="ARBA" id="ARBA00022527"/>
    </source>
</evidence>
<gene>
    <name evidence="13" type="primary">dst1</name>
    <name evidence="13" type="ORF">SDJN03_27926</name>
</gene>
<feature type="compositionally biased region" description="Acidic residues" evidence="11">
    <location>
        <begin position="235"/>
        <end position="246"/>
    </location>
</feature>
<feature type="region of interest" description="Disordered" evidence="11">
    <location>
        <begin position="97"/>
        <end position="125"/>
    </location>
</feature>
<evidence type="ECO:0000256" key="4">
    <source>
        <dbReference type="ARBA" id="ARBA00022679"/>
    </source>
</evidence>
<evidence type="ECO:0000256" key="11">
    <source>
        <dbReference type="SAM" id="MobiDB-lite"/>
    </source>
</evidence>
<evidence type="ECO:0000256" key="2">
    <source>
        <dbReference type="ARBA" id="ARBA00012513"/>
    </source>
</evidence>
<dbReference type="PROSITE" id="PS00107">
    <property type="entry name" value="PROTEIN_KINASE_ATP"/>
    <property type="match status" value="1"/>
</dbReference>
<evidence type="ECO:0000256" key="7">
    <source>
        <dbReference type="ARBA" id="ARBA00022840"/>
    </source>
</evidence>
<dbReference type="InterPro" id="IPR017441">
    <property type="entry name" value="Protein_kinase_ATP_BS"/>
</dbReference>
<evidence type="ECO:0000259" key="12">
    <source>
        <dbReference type="PROSITE" id="PS50011"/>
    </source>
</evidence>
<dbReference type="FunFam" id="1.10.510.10:FF:000207">
    <property type="entry name" value="serine/threonine-protein kinase dst1 isoform X1"/>
    <property type="match status" value="1"/>
</dbReference>
<evidence type="ECO:0000256" key="5">
    <source>
        <dbReference type="ARBA" id="ARBA00022741"/>
    </source>
</evidence>
<evidence type="ECO:0000256" key="9">
    <source>
        <dbReference type="ARBA" id="ARBA00048679"/>
    </source>
</evidence>
<dbReference type="GO" id="GO:0035556">
    <property type="term" value="P:intracellular signal transduction"/>
    <property type="evidence" value="ECO:0007669"/>
    <property type="project" value="TreeGrafter"/>
</dbReference>
<protein>
    <recommendedName>
        <fullName evidence="2">non-specific serine/threonine protein kinase</fullName>
        <ecNumber evidence="2">2.7.11.1</ecNumber>
    </recommendedName>
</protein>
<dbReference type="EMBL" id="JAGKQH010000018">
    <property type="protein sequence ID" value="KAG6574039.1"/>
    <property type="molecule type" value="Genomic_DNA"/>
</dbReference>
<feature type="region of interest" description="Disordered" evidence="11">
    <location>
        <begin position="196"/>
        <end position="344"/>
    </location>
</feature>
<dbReference type="GO" id="GO:0004674">
    <property type="term" value="F:protein serine/threonine kinase activity"/>
    <property type="evidence" value="ECO:0007669"/>
    <property type="project" value="UniProtKB-KW"/>
</dbReference>